<dbReference type="AlphaFoldDB" id="A0A1E4R984"/>
<name>A0A1E4R984_9BACI</name>
<organism evidence="1 2">
    <name type="scientific">Lysinibacillus fusiformis</name>
    <dbReference type="NCBI Taxonomy" id="28031"/>
    <lineage>
        <taxon>Bacteria</taxon>
        <taxon>Bacillati</taxon>
        <taxon>Bacillota</taxon>
        <taxon>Bacilli</taxon>
        <taxon>Bacillales</taxon>
        <taxon>Bacillaceae</taxon>
        <taxon>Lysinibacillus</taxon>
    </lineage>
</organism>
<comment type="caution">
    <text evidence="1">The sequence shown here is derived from an EMBL/GenBank/DDBJ whole genome shotgun (WGS) entry which is preliminary data.</text>
</comment>
<protein>
    <recommendedName>
        <fullName evidence="3">Lipoprotein</fullName>
    </recommendedName>
</protein>
<evidence type="ECO:0008006" key="3">
    <source>
        <dbReference type="Google" id="ProtNLM"/>
    </source>
</evidence>
<dbReference type="Proteomes" id="UP000094784">
    <property type="component" value="Unassembled WGS sequence"/>
</dbReference>
<dbReference type="OrthoDB" id="2453346at2"/>
<dbReference type="EMBL" id="MECQ01000001">
    <property type="protein sequence ID" value="ODV57035.1"/>
    <property type="molecule type" value="Genomic_DNA"/>
</dbReference>
<accession>A0A1E4R984</accession>
<proteinExistence type="predicted"/>
<reference evidence="1 2" key="1">
    <citation type="submission" date="2016-09" db="EMBL/GenBank/DDBJ databases">
        <title>Draft genome sequence of the soil isolate, Lysinibacillus fusiformis M5, a potential hypoxanthine producer.</title>
        <authorList>
            <person name="Gallegos-Monterrosa R."/>
            <person name="Maroti G."/>
            <person name="Balint B."/>
            <person name="Kovacs A.T."/>
        </authorList>
    </citation>
    <scope>NUCLEOTIDE SEQUENCE [LARGE SCALE GENOMIC DNA]</scope>
    <source>
        <strain evidence="1 2">M5</strain>
    </source>
</reference>
<gene>
    <name evidence="1" type="ORF">BG258_14545</name>
</gene>
<evidence type="ECO:0000313" key="2">
    <source>
        <dbReference type="Proteomes" id="UP000094784"/>
    </source>
</evidence>
<dbReference type="PROSITE" id="PS51257">
    <property type="entry name" value="PROKAR_LIPOPROTEIN"/>
    <property type="match status" value="1"/>
</dbReference>
<sequence>MKWMAKLACMTCICALLTGCGDRLSEIKDAASGINTAANSAASAVSRDVHAIRAIDINYKDTSFTVNDLFKTILRDIRWDYDPEKNELHVRGTWQPPLFSDQPWNDELKEKLAESGIVDVTCKIIDDKIDSSQTTTTVIFNNENLLQKNGEDALHHLYDTYLLSTH</sequence>
<evidence type="ECO:0000313" key="1">
    <source>
        <dbReference type="EMBL" id="ODV57035.1"/>
    </source>
</evidence>